<feature type="transmembrane region" description="Helical" evidence="8">
    <location>
        <begin position="147"/>
        <end position="168"/>
    </location>
</feature>
<feature type="transmembrane region" description="Helical" evidence="8">
    <location>
        <begin position="252"/>
        <end position="277"/>
    </location>
</feature>
<dbReference type="PANTHER" id="PTHR23501">
    <property type="entry name" value="MAJOR FACILITATOR SUPERFAMILY"/>
    <property type="match status" value="1"/>
</dbReference>
<accession>A0AA40K8U3</accession>
<feature type="transmembrane region" description="Helical" evidence="8">
    <location>
        <begin position="91"/>
        <end position="114"/>
    </location>
</feature>
<organism evidence="10 11">
    <name type="scientific">Schizothecium vesticola</name>
    <dbReference type="NCBI Taxonomy" id="314040"/>
    <lineage>
        <taxon>Eukaryota</taxon>
        <taxon>Fungi</taxon>
        <taxon>Dikarya</taxon>
        <taxon>Ascomycota</taxon>
        <taxon>Pezizomycotina</taxon>
        <taxon>Sordariomycetes</taxon>
        <taxon>Sordariomycetidae</taxon>
        <taxon>Sordariales</taxon>
        <taxon>Schizotheciaceae</taxon>
        <taxon>Schizothecium</taxon>
    </lineage>
</organism>
<dbReference type="PROSITE" id="PS50850">
    <property type="entry name" value="MFS"/>
    <property type="match status" value="1"/>
</dbReference>
<gene>
    <name evidence="10" type="ORF">B0T18DRAFT_321450</name>
</gene>
<dbReference type="Gene3D" id="1.20.1250.20">
    <property type="entry name" value="MFS general substrate transporter like domains"/>
    <property type="match status" value="2"/>
</dbReference>
<keyword evidence="6 8" id="KW-0472">Membrane</keyword>
<feature type="compositionally biased region" description="Basic and acidic residues" evidence="7">
    <location>
        <begin position="19"/>
        <end position="32"/>
    </location>
</feature>
<dbReference type="EMBL" id="JAUKUD010000003">
    <property type="protein sequence ID" value="KAK0749687.1"/>
    <property type="molecule type" value="Genomic_DNA"/>
</dbReference>
<evidence type="ECO:0000313" key="10">
    <source>
        <dbReference type="EMBL" id="KAK0749687.1"/>
    </source>
</evidence>
<proteinExistence type="inferred from homology"/>
<evidence type="ECO:0000256" key="1">
    <source>
        <dbReference type="ARBA" id="ARBA00004141"/>
    </source>
</evidence>
<dbReference type="InterPro" id="IPR036259">
    <property type="entry name" value="MFS_trans_sf"/>
</dbReference>
<dbReference type="GO" id="GO:0005886">
    <property type="term" value="C:plasma membrane"/>
    <property type="evidence" value="ECO:0007669"/>
    <property type="project" value="TreeGrafter"/>
</dbReference>
<feature type="transmembrane region" description="Helical" evidence="8">
    <location>
        <begin position="531"/>
        <end position="549"/>
    </location>
</feature>
<evidence type="ECO:0000256" key="2">
    <source>
        <dbReference type="ARBA" id="ARBA00007520"/>
    </source>
</evidence>
<feature type="transmembrane region" description="Helical" evidence="8">
    <location>
        <begin position="360"/>
        <end position="381"/>
    </location>
</feature>
<feature type="region of interest" description="Disordered" evidence="7">
    <location>
        <begin position="19"/>
        <end position="40"/>
    </location>
</feature>
<evidence type="ECO:0000313" key="11">
    <source>
        <dbReference type="Proteomes" id="UP001172155"/>
    </source>
</evidence>
<feature type="transmembrane region" description="Helical" evidence="8">
    <location>
        <begin position="180"/>
        <end position="205"/>
    </location>
</feature>
<keyword evidence="5 8" id="KW-1133">Transmembrane helix</keyword>
<dbReference type="PANTHER" id="PTHR23501:SF12">
    <property type="entry name" value="MAJOR FACILITATOR SUPERFAMILY (MFS) PROFILE DOMAIN-CONTAINING PROTEIN-RELATED"/>
    <property type="match status" value="1"/>
</dbReference>
<sequence>MSSATTPALSVAPTIEKADAPSDLEKQNREGSRSSLDTLAPNEEGGRTITGVKWFLICVSLYISAFLYGLDTTIAADVQGPVLEEFGHVELLSWIGSGFPLGSVAVILLAGALYGNFNMKWLFIAGVAAFEVGSVICGAAPDMNALIVGRVLAGAGGTGIYLGCLNYFSFMTSPKERGLYIALIGFHWGIGAVLGPVIGGGFAVSSATWRWAFYINLVIGAVVAPVYVFFLPPIHPTQGKTMRERIVALDMVGFVLVGAAWVLFTVAFSMAGAQWAWSNGRTITLIVIFTLVCMACAVQQYFSLFTTPAARAVPGHLLISRTQLSLVVATGSSNAALFVMLYYIPIYFQFVHNDDPIQAAVRLLPFVIVFVVSNVTIGHLLSRIRYYMPIYLISGALIVVGGALTMHYLVPSTSPGVLYGLGVVVAIGAGSTNQVGYSVSTLTVAPTDVVHGISLQNIAQIGGTVVSLVVAGQVFQSYAEQGLSVALAGLGLSTEEIRSAAAGAQSEVFLRLSGAVREAAIDAIVAAMQKSFIIVIVSGGFMMVAALAMKREKLFGKVVAAG</sequence>
<keyword evidence="4 8" id="KW-0812">Transmembrane</keyword>
<comment type="caution">
    <text evidence="10">The sequence shown here is derived from an EMBL/GenBank/DDBJ whole genome shotgun (WGS) entry which is preliminary data.</text>
</comment>
<dbReference type="Pfam" id="PF07690">
    <property type="entry name" value="MFS_1"/>
    <property type="match status" value="1"/>
</dbReference>
<feature type="transmembrane region" description="Helical" evidence="8">
    <location>
        <begin position="388"/>
        <end position="410"/>
    </location>
</feature>
<evidence type="ECO:0000256" key="7">
    <source>
        <dbReference type="SAM" id="MobiDB-lite"/>
    </source>
</evidence>
<protein>
    <submittedName>
        <fullName evidence="10">Major facilitator superfamily domain-containing protein</fullName>
    </submittedName>
</protein>
<dbReference type="InterPro" id="IPR011701">
    <property type="entry name" value="MFS"/>
</dbReference>
<dbReference type="FunFam" id="1.20.1250.20:FF:000429">
    <property type="entry name" value="MFS drug efflux transporter, putative"/>
    <property type="match status" value="1"/>
</dbReference>
<feature type="transmembrane region" description="Helical" evidence="8">
    <location>
        <begin position="211"/>
        <end position="231"/>
    </location>
</feature>
<feature type="transmembrane region" description="Helical" evidence="8">
    <location>
        <begin position="283"/>
        <end position="305"/>
    </location>
</feature>
<keyword evidence="11" id="KW-1185">Reference proteome</keyword>
<dbReference type="AlphaFoldDB" id="A0AA40K8U3"/>
<dbReference type="SUPFAM" id="SSF103473">
    <property type="entry name" value="MFS general substrate transporter"/>
    <property type="match status" value="1"/>
</dbReference>
<evidence type="ECO:0000256" key="3">
    <source>
        <dbReference type="ARBA" id="ARBA00022448"/>
    </source>
</evidence>
<feature type="domain" description="Major facilitator superfamily (MFS) profile" evidence="9">
    <location>
        <begin position="57"/>
        <end position="531"/>
    </location>
</feature>
<reference evidence="10" key="1">
    <citation type="submission" date="2023-06" db="EMBL/GenBank/DDBJ databases">
        <title>Genome-scale phylogeny and comparative genomics of the fungal order Sordariales.</title>
        <authorList>
            <consortium name="Lawrence Berkeley National Laboratory"/>
            <person name="Hensen N."/>
            <person name="Bonometti L."/>
            <person name="Westerberg I."/>
            <person name="Brannstrom I.O."/>
            <person name="Guillou S."/>
            <person name="Cros-Aarteil S."/>
            <person name="Calhoun S."/>
            <person name="Haridas S."/>
            <person name="Kuo A."/>
            <person name="Mondo S."/>
            <person name="Pangilinan J."/>
            <person name="Riley R."/>
            <person name="LaButti K."/>
            <person name="Andreopoulos B."/>
            <person name="Lipzen A."/>
            <person name="Chen C."/>
            <person name="Yanf M."/>
            <person name="Daum C."/>
            <person name="Ng V."/>
            <person name="Clum A."/>
            <person name="Steindorff A."/>
            <person name="Ohm R."/>
            <person name="Martin F."/>
            <person name="Silar P."/>
            <person name="Natvig D."/>
            <person name="Lalanne C."/>
            <person name="Gautier V."/>
            <person name="Ament-velasquez S.L."/>
            <person name="Kruys A."/>
            <person name="Hutchinson M.I."/>
            <person name="Powell A.J."/>
            <person name="Barry K."/>
            <person name="Miller A.N."/>
            <person name="Grigoriev I.V."/>
            <person name="Debuchy R."/>
            <person name="Gladieux P."/>
            <person name="Thoren M.H."/>
            <person name="Johannesson H."/>
        </authorList>
    </citation>
    <scope>NUCLEOTIDE SEQUENCE</scope>
    <source>
        <strain evidence="10">SMH3187-1</strain>
    </source>
</reference>
<keyword evidence="3" id="KW-0813">Transport</keyword>
<name>A0AA40K8U3_9PEZI</name>
<evidence type="ECO:0000256" key="8">
    <source>
        <dbReference type="SAM" id="Phobius"/>
    </source>
</evidence>
<comment type="subcellular location">
    <subcellularLocation>
        <location evidence="1">Membrane</location>
        <topology evidence="1">Multi-pass membrane protein</topology>
    </subcellularLocation>
</comment>
<evidence type="ECO:0000256" key="4">
    <source>
        <dbReference type="ARBA" id="ARBA00022692"/>
    </source>
</evidence>
<dbReference type="GO" id="GO:0022857">
    <property type="term" value="F:transmembrane transporter activity"/>
    <property type="evidence" value="ECO:0007669"/>
    <property type="project" value="InterPro"/>
</dbReference>
<feature type="transmembrane region" description="Helical" evidence="8">
    <location>
        <begin position="121"/>
        <end position="141"/>
    </location>
</feature>
<feature type="transmembrane region" description="Helical" evidence="8">
    <location>
        <begin position="326"/>
        <end position="348"/>
    </location>
</feature>
<evidence type="ECO:0000259" key="9">
    <source>
        <dbReference type="PROSITE" id="PS50850"/>
    </source>
</evidence>
<comment type="similarity">
    <text evidence="2">Belongs to the major facilitator superfamily. TCR/Tet family.</text>
</comment>
<dbReference type="InterPro" id="IPR020846">
    <property type="entry name" value="MFS_dom"/>
</dbReference>
<evidence type="ECO:0000256" key="5">
    <source>
        <dbReference type="ARBA" id="ARBA00022989"/>
    </source>
</evidence>
<feature type="transmembrane region" description="Helical" evidence="8">
    <location>
        <begin position="54"/>
        <end position="71"/>
    </location>
</feature>
<dbReference type="Proteomes" id="UP001172155">
    <property type="component" value="Unassembled WGS sequence"/>
</dbReference>
<evidence type="ECO:0000256" key="6">
    <source>
        <dbReference type="ARBA" id="ARBA00023136"/>
    </source>
</evidence>